<comment type="caution">
    <text evidence="1">The sequence shown here is derived from an EMBL/GenBank/DDBJ whole genome shotgun (WGS) entry which is preliminary data.</text>
</comment>
<evidence type="ECO:0008006" key="3">
    <source>
        <dbReference type="Google" id="ProtNLM"/>
    </source>
</evidence>
<evidence type="ECO:0000313" key="2">
    <source>
        <dbReference type="Proteomes" id="UP000634308"/>
    </source>
</evidence>
<dbReference type="EMBL" id="BMQM01000003">
    <property type="protein sequence ID" value="GGR48853.1"/>
    <property type="molecule type" value="Genomic_DNA"/>
</dbReference>
<keyword evidence="2" id="KW-1185">Reference proteome</keyword>
<reference evidence="2" key="1">
    <citation type="journal article" date="2019" name="Int. J. Syst. Evol. Microbiol.">
        <title>The Global Catalogue of Microorganisms (GCM) 10K type strain sequencing project: providing services to taxonomists for standard genome sequencing and annotation.</title>
        <authorList>
            <consortium name="The Broad Institute Genomics Platform"/>
            <consortium name="The Broad Institute Genome Sequencing Center for Infectious Disease"/>
            <person name="Wu L."/>
            <person name="Ma J."/>
        </authorList>
    </citation>
    <scope>NUCLEOTIDE SEQUENCE [LARGE SCALE GENOMIC DNA]</scope>
    <source>
        <strain evidence="2">JCM 31404</strain>
    </source>
</reference>
<sequence>MSRVKSFLNRLLGRSEHVDTGVEHDPADPFQGLPNPAFFVNALFDTLPQNLDDMLPRLDDLLAKTALPDVAPTTLDAWTELPLGWSATLTAGPYMVVLNGERTPLTPEQQHTSIHFSNWNDEQKDRLRAHRAHVHLSCWTHLPPDQTLTLLYAVATALQPLGVTDETAFNCVVADALDLALPRHEGGELALMPTLFWTGLLKFHRPDDGQVYYTTRGFERFGKPNLAWLAPVDSGEEAAELFDALLNYQYHYRQVFAHGHTAEMRGRTMRFSEPTEYAEYLSGGLPVLTVEVRRPN</sequence>
<proteinExistence type="predicted"/>
<evidence type="ECO:0000313" key="1">
    <source>
        <dbReference type="EMBL" id="GGR48853.1"/>
    </source>
</evidence>
<dbReference type="RefSeq" id="WP_189063660.1">
    <property type="nucleotide sequence ID" value="NZ_BMQM01000003.1"/>
</dbReference>
<gene>
    <name evidence="1" type="ORF">GCM10008959_07520</name>
</gene>
<dbReference type="Proteomes" id="UP000634308">
    <property type="component" value="Unassembled WGS sequence"/>
</dbReference>
<protein>
    <recommendedName>
        <fullName evidence="3">DUF4261 domain-containing protein</fullName>
    </recommendedName>
</protein>
<name>A0ABQ2RQ28_9DEIO</name>
<accession>A0ABQ2RQ28</accession>
<organism evidence="1 2">
    <name type="scientific">Deinococcus seoulensis</name>
    <dbReference type="NCBI Taxonomy" id="1837379"/>
    <lineage>
        <taxon>Bacteria</taxon>
        <taxon>Thermotogati</taxon>
        <taxon>Deinococcota</taxon>
        <taxon>Deinococci</taxon>
        <taxon>Deinococcales</taxon>
        <taxon>Deinococcaceae</taxon>
        <taxon>Deinococcus</taxon>
    </lineage>
</organism>